<comment type="caution">
    <text evidence="1">The sequence shown here is derived from an EMBL/GenBank/DDBJ whole genome shotgun (WGS) entry which is preliminary data.</text>
</comment>
<organism evidence="1 2">
    <name type="scientific">Chiloscyllium punctatum</name>
    <name type="common">Brownbanded bambooshark</name>
    <name type="synonym">Hemiscyllium punctatum</name>
    <dbReference type="NCBI Taxonomy" id="137246"/>
    <lineage>
        <taxon>Eukaryota</taxon>
        <taxon>Metazoa</taxon>
        <taxon>Chordata</taxon>
        <taxon>Craniata</taxon>
        <taxon>Vertebrata</taxon>
        <taxon>Chondrichthyes</taxon>
        <taxon>Elasmobranchii</taxon>
        <taxon>Galeomorphii</taxon>
        <taxon>Galeoidea</taxon>
        <taxon>Orectolobiformes</taxon>
        <taxon>Hemiscylliidae</taxon>
        <taxon>Chiloscyllium</taxon>
    </lineage>
</organism>
<gene>
    <name evidence="1" type="ORF">chiPu_0030276</name>
</gene>
<feature type="non-terminal residue" evidence="1">
    <location>
        <position position="70"/>
    </location>
</feature>
<evidence type="ECO:0000313" key="2">
    <source>
        <dbReference type="Proteomes" id="UP000287033"/>
    </source>
</evidence>
<evidence type="ECO:0000313" key="1">
    <source>
        <dbReference type="EMBL" id="GCC45832.1"/>
    </source>
</evidence>
<dbReference type="Proteomes" id="UP000287033">
    <property type="component" value="Unassembled WGS sequence"/>
</dbReference>
<accession>A0A401TT65</accession>
<dbReference type="AlphaFoldDB" id="A0A401TT65"/>
<protein>
    <submittedName>
        <fullName evidence="1">Uncharacterized protein</fullName>
    </submittedName>
</protein>
<name>A0A401TT65_CHIPU</name>
<dbReference type="EMBL" id="BEZZ01179069">
    <property type="protein sequence ID" value="GCC45832.1"/>
    <property type="molecule type" value="Genomic_DNA"/>
</dbReference>
<proteinExistence type="predicted"/>
<reference evidence="1 2" key="1">
    <citation type="journal article" date="2018" name="Nat. Ecol. Evol.">
        <title>Shark genomes provide insights into elasmobranch evolution and the origin of vertebrates.</title>
        <authorList>
            <person name="Hara Y"/>
            <person name="Yamaguchi K"/>
            <person name="Onimaru K"/>
            <person name="Kadota M"/>
            <person name="Koyanagi M"/>
            <person name="Keeley SD"/>
            <person name="Tatsumi K"/>
            <person name="Tanaka K"/>
            <person name="Motone F"/>
            <person name="Kageyama Y"/>
            <person name="Nozu R"/>
            <person name="Adachi N"/>
            <person name="Nishimura O"/>
            <person name="Nakagawa R"/>
            <person name="Tanegashima C"/>
            <person name="Kiyatake I"/>
            <person name="Matsumoto R"/>
            <person name="Murakumo K"/>
            <person name="Nishida K"/>
            <person name="Terakita A"/>
            <person name="Kuratani S"/>
            <person name="Sato K"/>
            <person name="Hyodo S Kuraku.S."/>
        </authorList>
    </citation>
    <scope>NUCLEOTIDE SEQUENCE [LARGE SCALE GENOMIC DNA]</scope>
</reference>
<sequence length="70" mass="8171">MSPVPWNGHLAEVTESDTYKTARVRRKLGLRAPIMHCSRNWHATNGSYSPFLYRIRVSLGWRSLADRPFR</sequence>
<keyword evidence="2" id="KW-1185">Reference proteome</keyword>